<feature type="non-terminal residue" evidence="2">
    <location>
        <position position="1"/>
    </location>
</feature>
<feature type="region of interest" description="Disordered" evidence="1">
    <location>
        <begin position="1"/>
        <end position="21"/>
    </location>
</feature>
<gene>
    <name evidence="2" type="ORF">BN2614_LOCUS2</name>
</gene>
<feature type="compositionally biased region" description="Basic and acidic residues" evidence="1">
    <location>
        <begin position="231"/>
        <end position="242"/>
    </location>
</feature>
<protein>
    <submittedName>
        <fullName evidence="2">Uncharacterized protein</fullName>
    </submittedName>
</protein>
<evidence type="ECO:0000256" key="1">
    <source>
        <dbReference type="SAM" id="MobiDB-lite"/>
    </source>
</evidence>
<proteinExistence type="predicted"/>
<evidence type="ECO:0000313" key="3">
    <source>
        <dbReference type="Proteomes" id="UP000269945"/>
    </source>
</evidence>
<dbReference type="Proteomes" id="UP000269945">
    <property type="component" value="Unassembled WGS sequence"/>
</dbReference>
<dbReference type="EMBL" id="CYRY02013373">
    <property type="protein sequence ID" value="VCW84026.1"/>
    <property type="molecule type" value="Genomic_DNA"/>
</dbReference>
<reference evidence="2 3" key="1">
    <citation type="submission" date="2018-10" db="EMBL/GenBank/DDBJ databases">
        <authorList>
            <person name="Ekblom R."/>
            <person name="Jareborg N."/>
        </authorList>
    </citation>
    <scope>NUCLEOTIDE SEQUENCE [LARGE SCALE GENOMIC DNA]</scope>
    <source>
        <tissue evidence="2">Muscle</tissue>
    </source>
</reference>
<sequence length="287" mass="29543">GASPRVPGREPDDSSCRLSRSPSSYKASFRTIFCRAGLMMICGGCEATELLRSDPGAERAPSQLGGCVPRALGAPQCRCWPSQVFPAPSSAPGPFGTEVLCAVSAGKAWKGPHCRPGSRLGQEPGPEQSFPCSRLSGSELLASCHPPGGQGLELAEDRLGVGCGDCHQERPLVPLPGTCAQLPSIAVSCGPGPLPQLDSWLAFPRGAAAHAVAPCPALPGQAGSGGQLGLRRQERKAADRPDTLSSLSTGWLGPFWSHSGAWAGAPEGSAWGSRGLAPHGALLAWEM</sequence>
<accession>A0A9X9LRS2</accession>
<dbReference type="AlphaFoldDB" id="A0A9X9LRS2"/>
<organism evidence="2 3">
    <name type="scientific">Gulo gulo</name>
    <name type="common">Wolverine</name>
    <name type="synonym">Gluton</name>
    <dbReference type="NCBI Taxonomy" id="48420"/>
    <lineage>
        <taxon>Eukaryota</taxon>
        <taxon>Metazoa</taxon>
        <taxon>Chordata</taxon>
        <taxon>Craniata</taxon>
        <taxon>Vertebrata</taxon>
        <taxon>Euteleostomi</taxon>
        <taxon>Mammalia</taxon>
        <taxon>Eutheria</taxon>
        <taxon>Laurasiatheria</taxon>
        <taxon>Carnivora</taxon>
        <taxon>Caniformia</taxon>
        <taxon>Musteloidea</taxon>
        <taxon>Mustelidae</taxon>
        <taxon>Guloninae</taxon>
        <taxon>Gulo</taxon>
    </lineage>
</organism>
<comment type="caution">
    <text evidence="2">The sequence shown here is derived from an EMBL/GenBank/DDBJ whole genome shotgun (WGS) entry which is preliminary data.</text>
</comment>
<keyword evidence="3" id="KW-1185">Reference proteome</keyword>
<evidence type="ECO:0000313" key="2">
    <source>
        <dbReference type="EMBL" id="VCW84026.1"/>
    </source>
</evidence>
<name>A0A9X9LRS2_GULGU</name>
<feature type="region of interest" description="Disordered" evidence="1">
    <location>
        <begin position="221"/>
        <end position="245"/>
    </location>
</feature>